<gene>
    <name evidence="3" type="ORF">DXA68_24375</name>
</gene>
<dbReference type="InterPro" id="IPR041584">
    <property type="entry name" value="Put_pPIWI_pnuc_2"/>
</dbReference>
<proteinExistence type="predicted"/>
<reference evidence="3 4" key="1">
    <citation type="submission" date="2018-08" db="EMBL/GenBank/DDBJ databases">
        <title>A genome reference for cultivated species of the human gut microbiota.</title>
        <authorList>
            <person name="Zou Y."/>
            <person name="Xue W."/>
            <person name="Luo G."/>
        </authorList>
    </citation>
    <scope>NUCLEOTIDE SEQUENCE [LARGE SCALE GENOMIC DNA]</scope>
    <source>
        <strain evidence="3 4">OF03-9BH</strain>
    </source>
</reference>
<dbReference type="AlphaFoldDB" id="A0A413GFZ2"/>
<name>A0A413GFZ2_9BACE</name>
<dbReference type="Pfam" id="PF18165">
    <property type="entry name" value="pP_pnuc_1"/>
    <property type="match status" value="1"/>
</dbReference>
<dbReference type="InterPro" id="IPR040556">
    <property type="entry name" value="pP_pnuc_1"/>
</dbReference>
<dbReference type="Pfam" id="PF18166">
    <property type="entry name" value="pP_pnuc_2"/>
    <property type="match status" value="1"/>
</dbReference>
<dbReference type="Proteomes" id="UP000286075">
    <property type="component" value="Unassembled WGS sequence"/>
</dbReference>
<evidence type="ECO:0000259" key="1">
    <source>
        <dbReference type="Pfam" id="PF18165"/>
    </source>
</evidence>
<organism evidence="3 4">
    <name type="scientific">Bacteroides stercorirosoris</name>
    <dbReference type="NCBI Taxonomy" id="871324"/>
    <lineage>
        <taxon>Bacteria</taxon>
        <taxon>Pseudomonadati</taxon>
        <taxon>Bacteroidota</taxon>
        <taxon>Bacteroidia</taxon>
        <taxon>Bacteroidales</taxon>
        <taxon>Bacteroidaceae</taxon>
        <taxon>Bacteroides</taxon>
    </lineage>
</organism>
<dbReference type="EMBL" id="QSCF01000114">
    <property type="protein sequence ID" value="RGX70038.1"/>
    <property type="molecule type" value="Genomic_DNA"/>
</dbReference>
<evidence type="ECO:0000313" key="4">
    <source>
        <dbReference type="Proteomes" id="UP000286075"/>
    </source>
</evidence>
<evidence type="ECO:0000313" key="3">
    <source>
        <dbReference type="EMBL" id="RGX70038.1"/>
    </source>
</evidence>
<comment type="caution">
    <text evidence="3">The sequence shown here is derived from an EMBL/GenBank/DDBJ whole genome shotgun (WGS) entry which is preliminary data.</text>
</comment>
<dbReference type="OrthoDB" id="712022at2"/>
<feature type="domain" description="Predicted pPIWI-associating nuclease" evidence="1">
    <location>
        <begin position="12"/>
        <end position="148"/>
    </location>
</feature>
<dbReference type="RefSeq" id="WP_117988901.1">
    <property type="nucleotide sequence ID" value="NZ_CABMFG010000114.1"/>
</dbReference>
<feature type="domain" description="Predicted pPIWI-associating nuclease group 2" evidence="2">
    <location>
        <begin position="157"/>
        <end position="279"/>
    </location>
</feature>
<protein>
    <submittedName>
        <fullName evidence="3">Uncharacterized protein</fullName>
    </submittedName>
</protein>
<sequence length="280" mass="32449">MNTEKFKIEIKKRLQDKFEHDLLDASLQNLVDIHNKLRFNNFAYSLRELTRHILERLAPDEKVLNTAWFIPISPKEPKKVTRKQRMKYAIQGGLPDDYVIDTLEIDVDAIGKKVGDNIDLLSKYTHVNPDSFYVEDDKVKELSEKVMDAVILLFQTIEESRASLTQELEDNVNMTVISNLFYETIDSIDYLATHYNIEDFTIDEITLLDIDDTIVFFKATGDVNVNLQYGSNGDLRRDDGMTMNESFPFTGEFYGRIKDGITTFELETETFEVDTDCHWG</sequence>
<accession>A0A413GFZ2</accession>
<evidence type="ECO:0000259" key="2">
    <source>
        <dbReference type="Pfam" id="PF18166"/>
    </source>
</evidence>